<organism evidence="1 2">
    <name type="scientific">Sphaerosporella brunnea</name>
    <dbReference type="NCBI Taxonomy" id="1250544"/>
    <lineage>
        <taxon>Eukaryota</taxon>
        <taxon>Fungi</taxon>
        <taxon>Dikarya</taxon>
        <taxon>Ascomycota</taxon>
        <taxon>Pezizomycotina</taxon>
        <taxon>Pezizomycetes</taxon>
        <taxon>Pezizales</taxon>
        <taxon>Pyronemataceae</taxon>
        <taxon>Sphaerosporella</taxon>
    </lineage>
</organism>
<protein>
    <submittedName>
        <fullName evidence="1">Uncharacterized protein</fullName>
    </submittedName>
</protein>
<dbReference type="EMBL" id="VXIS01000272">
    <property type="protein sequence ID" value="KAA8895326.1"/>
    <property type="molecule type" value="Genomic_DNA"/>
</dbReference>
<name>A0A5J5EK33_9PEZI</name>
<dbReference type="AlphaFoldDB" id="A0A5J5EK33"/>
<comment type="caution">
    <text evidence="1">The sequence shown here is derived from an EMBL/GenBank/DDBJ whole genome shotgun (WGS) entry which is preliminary data.</text>
</comment>
<accession>A0A5J5EK33</accession>
<keyword evidence="2" id="KW-1185">Reference proteome</keyword>
<gene>
    <name evidence="1" type="ORF">FN846DRAFT_785221</name>
</gene>
<sequence>MANNQSFEQHTLLLQQRDLRFKGSALVRISAINIVEAKGQAVNDKNVTRLKEIFELKGCLPAEPQNHVPVFVTQELLDSSLQKSGVEYGDLMKPSTFKPARVQFPESSLECLHGKHRLIAAIQYLPPKDQWWVVDLYLQDHNDSQLGPYFNFEYLNSLNITDGEILRQILLCHQECNQREVGEWMSRLLKTKRKEVKQLMGHSMFLKAFTDLLPLPGLWVGIKLGALHRFLTLKCDEEMVRYLTRVKHTWVVILRTTEAMQTVDFNTVESLKLRAPSSSKEEATRIHTLMAKKMNNGQFLLFPGLSGDQRRGVLENLLTKTTGLIPTITTFFEDMKYLEPLSKVMKLLCGDLKGNSVFKAFEHMFVPGIEGADNTCPVEIAEGEFQTYRPRDFHCRMEVGYQQLWLYAMRHFPEMVEFTPQKEHKMTKPTNHDPDVTVIFDFADLAQRLGFDSDNIRNIKAVNPHLGTAREFLEKARPQEAYKHDGFETKLATVAEVLQSFKKRAIARPPGYGRNIDDEDLQRRCGRPFENDHTHDKGFLFLPLMYKLNPEYLCSLFVKLSFFHTLFEPHGSGLSVSSLAASPQNINLWPLGSS</sequence>
<dbReference type="InterPro" id="IPR022198">
    <property type="entry name" value="DUF3723"/>
</dbReference>
<dbReference type="Pfam" id="PF12520">
    <property type="entry name" value="DUF3723"/>
    <property type="match status" value="1"/>
</dbReference>
<dbReference type="Proteomes" id="UP000326924">
    <property type="component" value="Unassembled WGS sequence"/>
</dbReference>
<proteinExistence type="predicted"/>
<evidence type="ECO:0000313" key="1">
    <source>
        <dbReference type="EMBL" id="KAA8895326.1"/>
    </source>
</evidence>
<dbReference type="InParanoid" id="A0A5J5EK33"/>
<dbReference type="OrthoDB" id="5421195at2759"/>
<evidence type="ECO:0000313" key="2">
    <source>
        <dbReference type="Proteomes" id="UP000326924"/>
    </source>
</evidence>
<reference evidence="1 2" key="1">
    <citation type="submission" date="2019-09" db="EMBL/GenBank/DDBJ databases">
        <title>Draft genome of the ectomycorrhizal ascomycete Sphaerosporella brunnea.</title>
        <authorList>
            <consortium name="DOE Joint Genome Institute"/>
            <person name="Benucci G.M."/>
            <person name="Marozzi G."/>
            <person name="Antonielli L."/>
            <person name="Sanchez S."/>
            <person name="Marco P."/>
            <person name="Wang X."/>
            <person name="Falini L.B."/>
            <person name="Barry K."/>
            <person name="Haridas S."/>
            <person name="Lipzen A."/>
            <person name="Labutti K."/>
            <person name="Grigoriev I.V."/>
            <person name="Murat C."/>
            <person name="Martin F."/>
            <person name="Albertini E."/>
            <person name="Donnini D."/>
            <person name="Bonito G."/>
        </authorList>
    </citation>
    <scope>NUCLEOTIDE SEQUENCE [LARGE SCALE GENOMIC DNA]</scope>
    <source>
        <strain evidence="1 2">Sb_GMNB300</strain>
    </source>
</reference>